<feature type="region of interest" description="Disordered" evidence="1">
    <location>
        <begin position="85"/>
        <end position="116"/>
    </location>
</feature>
<reference evidence="2 3" key="1">
    <citation type="journal article" date="2020" name="Nat. Commun.">
        <title>Genome of Tripterygium wilfordii and identification of cytochrome P450 involved in triptolide biosynthesis.</title>
        <authorList>
            <person name="Tu L."/>
            <person name="Su P."/>
            <person name="Zhang Z."/>
            <person name="Gao L."/>
            <person name="Wang J."/>
            <person name="Hu T."/>
            <person name="Zhou J."/>
            <person name="Zhang Y."/>
            <person name="Zhao Y."/>
            <person name="Liu Y."/>
            <person name="Song Y."/>
            <person name="Tong Y."/>
            <person name="Lu Y."/>
            <person name="Yang J."/>
            <person name="Xu C."/>
            <person name="Jia M."/>
            <person name="Peters R.J."/>
            <person name="Huang L."/>
            <person name="Gao W."/>
        </authorList>
    </citation>
    <scope>NUCLEOTIDE SEQUENCE [LARGE SCALE GENOMIC DNA]</scope>
    <source>
        <strain evidence="3">cv. XIE 37</strain>
        <tissue evidence="2">Leaf</tissue>
    </source>
</reference>
<comment type="caution">
    <text evidence="2">The sequence shown here is derived from an EMBL/GenBank/DDBJ whole genome shotgun (WGS) entry which is preliminary data.</text>
</comment>
<evidence type="ECO:0000256" key="1">
    <source>
        <dbReference type="SAM" id="MobiDB-lite"/>
    </source>
</evidence>
<sequence length="116" mass="13069">MEKENKRKGRDRNCDQEARRGKKLKEDEDVATEEEVEEFYAILRRMKAAVKYFAKEKGNHNNNNGEGWRAVEAEVAATVAVAEKEEQEMKVPVEDADAAEEIDLNAVPEGDVSGES</sequence>
<dbReference type="AlphaFoldDB" id="A0A7J7CKL9"/>
<accession>A0A7J7CKL9</accession>
<name>A0A7J7CKL9_TRIWF</name>
<evidence type="ECO:0000313" key="3">
    <source>
        <dbReference type="Proteomes" id="UP000593562"/>
    </source>
</evidence>
<dbReference type="PANTHER" id="PTHR35735">
    <property type="entry name" value="PROTEIN NIM1-INTERACTING 2"/>
    <property type="match status" value="1"/>
</dbReference>
<dbReference type="GO" id="GO:0010112">
    <property type="term" value="P:regulation of systemic acquired resistance"/>
    <property type="evidence" value="ECO:0007669"/>
    <property type="project" value="InterPro"/>
</dbReference>
<dbReference type="EMBL" id="JAAARO010000015">
    <property type="protein sequence ID" value="KAF5734526.1"/>
    <property type="molecule type" value="Genomic_DNA"/>
</dbReference>
<proteinExistence type="predicted"/>
<evidence type="ECO:0000313" key="2">
    <source>
        <dbReference type="EMBL" id="KAF5734526.1"/>
    </source>
</evidence>
<protein>
    <submittedName>
        <fullName evidence="2">Uncharacterized protein</fullName>
    </submittedName>
</protein>
<feature type="compositionally biased region" description="Basic and acidic residues" evidence="1">
    <location>
        <begin position="1"/>
        <end position="19"/>
    </location>
</feature>
<organism evidence="2 3">
    <name type="scientific">Tripterygium wilfordii</name>
    <name type="common">Thunder God vine</name>
    <dbReference type="NCBI Taxonomy" id="458696"/>
    <lineage>
        <taxon>Eukaryota</taxon>
        <taxon>Viridiplantae</taxon>
        <taxon>Streptophyta</taxon>
        <taxon>Embryophyta</taxon>
        <taxon>Tracheophyta</taxon>
        <taxon>Spermatophyta</taxon>
        <taxon>Magnoliopsida</taxon>
        <taxon>eudicotyledons</taxon>
        <taxon>Gunneridae</taxon>
        <taxon>Pentapetalae</taxon>
        <taxon>rosids</taxon>
        <taxon>fabids</taxon>
        <taxon>Celastrales</taxon>
        <taxon>Celastraceae</taxon>
        <taxon>Tripterygium</taxon>
    </lineage>
</organism>
<dbReference type="InterPro" id="IPR034577">
    <property type="entry name" value="NIMIN-2"/>
</dbReference>
<gene>
    <name evidence="2" type="ORF">HS088_TW15G00018</name>
</gene>
<dbReference type="InParanoid" id="A0A7J7CKL9"/>
<feature type="compositionally biased region" description="Acidic residues" evidence="1">
    <location>
        <begin position="94"/>
        <end position="103"/>
    </location>
</feature>
<feature type="region of interest" description="Disordered" evidence="1">
    <location>
        <begin position="1"/>
        <end position="31"/>
    </location>
</feature>
<dbReference type="Proteomes" id="UP000593562">
    <property type="component" value="Unassembled WGS sequence"/>
</dbReference>
<keyword evidence="3" id="KW-1185">Reference proteome</keyword>
<dbReference type="PANTHER" id="PTHR35735:SF5">
    <property type="entry name" value="PROTEIN NIM1-INTERACTING 2"/>
    <property type="match status" value="1"/>
</dbReference>